<sequence length="268" mass="29413">MGADGTVHVFDYDRYRHTVVPGLIGLIGGAGPTPWFNDVCDRLGGGFEPGWRQLAAELRERPTDLARHCTWLGEDLRHPGRSPAARDAWEGRRGRWDLVRCSSQTCPERTHCLLHERLGRARSELMEELFILVEAVTEDCCVGLGRFIGRNATLHGLRPLLSDLGVPAGDRVFELFAALGGRGWANGFSLGAADGVHGWLTPPEAVELAARLDPLDLPAVEPTDAAMGRAHRASMDDPSIPWLPLTLSFVRIMAHRAARDGHGLLFEH</sequence>
<comment type="caution">
    <text evidence="1">The sequence shown here is derived from an EMBL/GenBank/DDBJ whole genome shotgun (WGS) entry which is preliminary data.</text>
</comment>
<proteinExistence type="predicted"/>
<evidence type="ECO:0000313" key="1">
    <source>
        <dbReference type="EMBL" id="MFC5004906.1"/>
    </source>
</evidence>
<dbReference type="EMBL" id="JBHSIU010000066">
    <property type="protein sequence ID" value="MFC5004906.1"/>
    <property type="molecule type" value="Genomic_DNA"/>
</dbReference>
<dbReference type="RefSeq" id="WP_380125216.1">
    <property type="nucleotide sequence ID" value="NZ_JBHSIU010000066.1"/>
</dbReference>
<evidence type="ECO:0000313" key="2">
    <source>
        <dbReference type="Proteomes" id="UP001595912"/>
    </source>
</evidence>
<accession>A0ABV9WCB2</accession>
<reference evidence="2" key="1">
    <citation type="journal article" date="2019" name="Int. J. Syst. Evol. Microbiol.">
        <title>The Global Catalogue of Microorganisms (GCM) 10K type strain sequencing project: providing services to taxonomists for standard genome sequencing and annotation.</title>
        <authorList>
            <consortium name="The Broad Institute Genomics Platform"/>
            <consortium name="The Broad Institute Genome Sequencing Center for Infectious Disease"/>
            <person name="Wu L."/>
            <person name="Ma J."/>
        </authorList>
    </citation>
    <scope>NUCLEOTIDE SEQUENCE [LARGE SCALE GENOMIC DNA]</scope>
    <source>
        <strain evidence="2">CGMCC 4.7152</strain>
    </source>
</reference>
<protein>
    <submittedName>
        <fullName evidence="1">Uncharacterized protein</fullName>
    </submittedName>
</protein>
<dbReference type="Proteomes" id="UP001595912">
    <property type="component" value="Unassembled WGS sequence"/>
</dbReference>
<name>A0ABV9WCB2_9ACTN</name>
<keyword evidence="2" id="KW-1185">Reference proteome</keyword>
<gene>
    <name evidence="1" type="ORF">ACFPIJ_44650</name>
</gene>
<organism evidence="1 2">
    <name type="scientific">Dactylosporangium cerinum</name>
    <dbReference type="NCBI Taxonomy" id="1434730"/>
    <lineage>
        <taxon>Bacteria</taxon>
        <taxon>Bacillati</taxon>
        <taxon>Actinomycetota</taxon>
        <taxon>Actinomycetes</taxon>
        <taxon>Micromonosporales</taxon>
        <taxon>Micromonosporaceae</taxon>
        <taxon>Dactylosporangium</taxon>
    </lineage>
</organism>